<feature type="transmembrane region" description="Helical" evidence="6">
    <location>
        <begin position="109"/>
        <end position="129"/>
    </location>
</feature>
<dbReference type="PANTHER" id="PTHR36115:SF4">
    <property type="entry name" value="MEMBRANE PROTEIN"/>
    <property type="match status" value="1"/>
</dbReference>
<accession>A0A3E1Q984</accession>
<evidence type="ECO:0000313" key="9">
    <source>
        <dbReference type="Proteomes" id="UP000261082"/>
    </source>
</evidence>
<evidence type="ECO:0000256" key="5">
    <source>
        <dbReference type="ARBA" id="ARBA00023136"/>
    </source>
</evidence>
<dbReference type="InterPro" id="IPR051791">
    <property type="entry name" value="Pra-immunoreactive"/>
</dbReference>
<feature type="domain" description="RDD" evidence="7">
    <location>
        <begin position="73"/>
        <end position="179"/>
    </location>
</feature>
<reference evidence="8 9" key="1">
    <citation type="journal article" date="2007" name="Int. J. Syst. Evol. Microbiol.">
        <title>Marixanthomonas ophiurae gen. nov., sp. nov., a marine bacterium of the family Flavobacteriaceae isolated from a deep-sea brittle star.</title>
        <authorList>
            <person name="Romanenko L.A."/>
            <person name="Uchino M."/>
            <person name="Frolova G.M."/>
            <person name="Mikhailov V.V."/>
        </authorList>
    </citation>
    <scope>NUCLEOTIDE SEQUENCE [LARGE SCALE GENOMIC DNA]</scope>
    <source>
        <strain evidence="8 9">KMM 3046</strain>
    </source>
</reference>
<keyword evidence="3 6" id="KW-0812">Transmembrane</keyword>
<comment type="caution">
    <text evidence="8">The sequence shown here is derived from an EMBL/GenBank/DDBJ whole genome shotgun (WGS) entry which is preliminary data.</text>
</comment>
<keyword evidence="5 6" id="KW-0472">Membrane</keyword>
<dbReference type="InterPro" id="IPR010432">
    <property type="entry name" value="RDD"/>
</dbReference>
<keyword evidence="2" id="KW-1003">Cell membrane</keyword>
<evidence type="ECO:0000256" key="3">
    <source>
        <dbReference type="ARBA" id="ARBA00022692"/>
    </source>
</evidence>
<evidence type="ECO:0000259" key="7">
    <source>
        <dbReference type="Pfam" id="PF06271"/>
    </source>
</evidence>
<evidence type="ECO:0000256" key="6">
    <source>
        <dbReference type="SAM" id="Phobius"/>
    </source>
</evidence>
<dbReference type="Proteomes" id="UP000261082">
    <property type="component" value="Unassembled WGS sequence"/>
</dbReference>
<sequence>MKNEFTDVMSQRTDKELIQIVTADRVKYQPAALEAASAEIENRNIDTSTFEMLREQAAILHKENEKLDKATAPTILRFVNYIIDVVVSYFFAMVVFLICSLVLPDPENPIVVLATIALVFGSFLAYYIIMEIKWQKTVGKFATKTKVVMMNGEKPREKDFVLRTLCRLIPFDQFSYLFMKNGFHDVLSKTKVVKETKD</sequence>
<comment type="subcellular location">
    <subcellularLocation>
        <location evidence="1">Cell membrane</location>
        <topology evidence="1">Multi-pass membrane protein</topology>
    </subcellularLocation>
</comment>
<dbReference type="OrthoDB" id="762068at2"/>
<organism evidence="8 9">
    <name type="scientific">Marixanthomonas ophiurae</name>
    <dbReference type="NCBI Taxonomy" id="387659"/>
    <lineage>
        <taxon>Bacteria</taxon>
        <taxon>Pseudomonadati</taxon>
        <taxon>Bacteroidota</taxon>
        <taxon>Flavobacteriia</taxon>
        <taxon>Flavobacteriales</taxon>
        <taxon>Flavobacteriaceae</taxon>
        <taxon>Marixanthomonas</taxon>
    </lineage>
</organism>
<gene>
    <name evidence="8" type="ORF">DZ858_01035</name>
</gene>
<proteinExistence type="predicted"/>
<evidence type="ECO:0000256" key="4">
    <source>
        <dbReference type="ARBA" id="ARBA00022989"/>
    </source>
</evidence>
<name>A0A3E1Q984_9FLAO</name>
<evidence type="ECO:0000256" key="2">
    <source>
        <dbReference type="ARBA" id="ARBA00022475"/>
    </source>
</evidence>
<keyword evidence="4 6" id="KW-1133">Transmembrane helix</keyword>
<evidence type="ECO:0000313" key="8">
    <source>
        <dbReference type="EMBL" id="RFN58696.1"/>
    </source>
</evidence>
<dbReference type="AlphaFoldDB" id="A0A3E1Q984"/>
<dbReference type="GO" id="GO:0005886">
    <property type="term" value="C:plasma membrane"/>
    <property type="evidence" value="ECO:0007669"/>
    <property type="project" value="UniProtKB-SubCell"/>
</dbReference>
<dbReference type="EMBL" id="QVID01000001">
    <property type="protein sequence ID" value="RFN58696.1"/>
    <property type="molecule type" value="Genomic_DNA"/>
</dbReference>
<dbReference type="RefSeq" id="WP_117157720.1">
    <property type="nucleotide sequence ID" value="NZ_QVID01000001.1"/>
</dbReference>
<feature type="transmembrane region" description="Helical" evidence="6">
    <location>
        <begin position="78"/>
        <end position="103"/>
    </location>
</feature>
<protein>
    <submittedName>
        <fullName evidence="8">RDD family protein</fullName>
    </submittedName>
</protein>
<evidence type="ECO:0000256" key="1">
    <source>
        <dbReference type="ARBA" id="ARBA00004651"/>
    </source>
</evidence>
<keyword evidence="9" id="KW-1185">Reference proteome</keyword>
<dbReference type="Pfam" id="PF06271">
    <property type="entry name" value="RDD"/>
    <property type="match status" value="1"/>
</dbReference>
<dbReference type="PANTHER" id="PTHR36115">
    <property type="entry name" value="PROLINE-RICH ANTIGEN HOMOLOG-RELATED"/>
    <property type="match status" value="1"/>
</dbReference>